<reference evidence="1" key="1">
    <citation type="submission" date="2014-11" db="EMBL/GenBank/DDBJ databases">
        <authorList>
            <person name="Amaro Gonzalez C."/>
        </authorList>
    </citation>
    <scope>NUCLEOTIDE SEQUENCE</scope>
</reference>
<dbReference type="AlphaFoldDB" id="A0A0E9U3F0"/>
<organism evidence="1">
    <name type="scientific">Anguilla anguilla</name>
    <name type="common">European freshwater eel</name>
    <name type="synonym">Muraena anguilla</name>
    <dbReference type="NCBI Taxonomy" id="7936"/>
    <lineage>
        <taxon>Eukaryota</taxon>
        <taxon>Metazoa</taxon>
        <taxon>Chordata</taxon>
        <taxon>Craniata</taxon>
        <taxon>Vertebrata</taxon>
        <taxon>Euteleostomi</taxon>
        <taxon>Actinopterygii</taxon>
        <taxon>Neopterygii</taxon>
        <taxon>Teleostei</taxon>
        <taxon>Anguilliformes</taxon>
        <taxon>Anguillidae</taxon>
        <taxon>Anguilla</taxon>
    </lineage>
</organism>
<sequence>MRGGEMWLCFREVVKQASSSVVDGRTREACREGHICTFYRRHPDTHMQKVISHLLTCL</sequence>
<name>A0A0E9U3F0_ANGAN</name>
<accession>A0A0E9U3F0</accession>
<evidence type="ECO:0000313" key="1">
    <source>
        <dbReference type="EMBL" id="JAH60316.1"/>
    </source>
</evidence>
<dbReference type="EMBL" id="GBXM01048261">
    <property type="protein sequence ID" value="JAH60316.1"/>
    <property type="molecule type" value="Transcribed_RNA"/>
</dbReference>
<protein>
    <submittedName>
        <fullName evidence="1">Uncharacterized protein</fullName>
    </submittedName>
</protein>
<proteinExistence type="predicted"/>
<reference evidence="1" key="2">
    <citation type="journal article" date="2015" name="Fish Shellfish Immunol.">
        <title>Early steps in the European eel (Anguilla anguilla)-Vibrio vulnificus interaction in the gills: Role of the RtxA13 toxin.</title>
        <authorList>
            <person name="Callol A."/>
            <person name="Pajuelo D."/>
            <person name="Ebbesson L."/>
            <person name="Teles M."/>
            <person name="MacKenzie S."/>
            <person name="Amaro C."/>
        </authorList>
    </citation>
    <scope>NUCLEOTIDE SEQUENCE</scope>
</reference>